<feature type="domain" description="AB hydrolase-1" evidence="2">
    <location>
        <begin position="11"/>
        <end position="222"/>
    </location>
</feature>
<dbReference type="SUPFAM" id="SSF53474">
    <property type="entry name" value="alpha/beta-Hydrolases"/>
    <property type="match status" value="1"/>
</dbReference>
<organism evidence="3 4">
    <name type="scientific">Cupriavidus basilensis OR16</name>
    <dbReference type="NCBI Taxonomy" id="1127483"/>
    <lineage>
        <taxon>Bacteria</taxon>
        <taxon>Pseudomonadati</taxon>
        <taxon>Pseudomonadota</taxon>
        <taxon>Betaproteobacteria</taxon>
        <taxon>Burkholderiales</taxon>
        <taxon>Burkholderiaceae</taxon>
        <taxon>Cupriavidus</taxon>
    </lineage>
</organism>
<sequence>MHGTSSSAETNWAALLPGLAQRRRCLALDLAGSGETRDDGAPLTLDALVGQVRDCMALAGDQPVDLVGYSLGGVVAATAAALMPERVRRLVLFGAWARTDSRMRLLFALWQSLARSDHNQLARMILLNGVSEHFIARMDHATVEGILRRFGASLAPGSDRQAGLDAIVDITPLLPRIRAATLVIGMRHDQMVPPAHCRALAEAISGASYAEIDSGHLVMLEQPERLLALIEQHLDAATTGTSEHQANTSNRSNRSNRAKG</sequence>
<dbReference type="AlphaFoldDB" id="H1S0A5"/>
<name>H1S0A5_9BURK</name>
<reference evidence="3 4" key="1">
    <citation type="journal article" date="2012" name="J. Bacteriol.">
        <title>De Novo Genome Project of Cupriavidus basilensis OR16.</title>
        <authorList>
            <person name="Cserhati M."/>
            <person name="Kriszt B."/>
            <person name="Szoboszlay S."/>
            <person name="Toth A."/>
            <person name="Szabo I."/>
            <person name="Tancsics A."/>
            <person name="Nagy I."/>
            <person name="Horvath B."/>
            <person name="Nagy I."/>
            <person name="Kukolya J."/>
        </authorList>
    </citation>
    <scope>NUCLEOTIDE SEQUENCE [LARGE SCALE GENOMIC DNA]</scope>
    <source>
        <strain evidence="3 4">OR16</strain>
    </source>
</reference>
<dbReference type="InterPro" id="IPR050266">
    <property type="entry name" value="AB_hydrolase_sf"/>
</dbReference>
<dbReference type="PATRIC" id="fig|1127483.3.peg.1018"/>
<dbReference type="PANTHER" id="PTHR43798">
    <property type="entry name" value="MONOACYLGLYCEROL LIPASE"/>
    <property type="match status" value="1"/>
</dbReference>
<proteinExistence type="predicted"/>
<comment type="caution">
    <text evidence="3">The sequence shown here is derived from an EMBL/GenBank/DDBJ whole genome shotgun (WGS) entry which is preliminary data.</text>
</comment>
<dbReference type="PRINTS" id="PR00111">
    <property type="entry name" value="ABHYDROLASE"/>
</dbReference>
<dbReference type="RefSeq" id="WP_006156818.1">
    <property type="nucleotide sequence ID" value="NZ_AHJE01000013.1"/>
</dbReference>
<evidence type="ECO:0000259" key="2">
    <source>
        <dbReference type="Pfam" id="PF00561"/>
    </source>
</evidence>
<dbReference type="EMBL" id="AHJE01000013">
    <property type="protein sequence ID" value="EHP44041.1"/>
    <property type="molecule type" value="Genomic_DNA"/>
</dbReference>
<dbReference type="Pfam" id="PF00561">
    <property type="entry name" value="Abhydrolase_1"/>
    <property type="match status" value="1"/>
</dbReference>
<dbReference type="InterPro" id="IPR029058">
    <property type="entry name" value="AB_hydrolase_fold"/>
</dbReference>
<evidence type="ECO:0000313" key="4">
    <source>
        <dbReference type="Proteomes" id="UP000005808"/>
    </source>
</evidence>
<evidence type="ECO:0000313" key="3">
    <source>
        <dbReference type="EMBL" id="EHP44041.1"/>
    </source>
</evidence>
<feature type="region of interest" description="Disordered" evidence="1">
    <location>
        <begin position="238"/>
        <end position="260"/>
    </location>
</feature>
<dbReference type="InterPro" id="IPR000073">
    <property type="entry name" value="AB_hydrolase_1"/>
</dbReference>
<gene>
    <name evidence="3" type="ORF">OR16_05112</name>
</gene>
<dbReference type="Gene3D" id="3.40.50.1820">
    <property type="entry name" value="alpha/beta hydrolase"/>
    <property type="match status" value="1"/>
</dbReference>
<accession>H1S0A5</accession>
<evidence type="ECO:0000256" key="1">
    <source>
        <dbReference type="SAM" id="MobiDB-lite"/>
    </source>
</evidence>
<protein>
    <submittedName>
        <fullName evidence="3">Putative esterase/lipase/thioesterase</fullName>
    </submittedName>
</protein>
<dbReference type="Proteomes" id="UP000005808">
    <property type="component" value="Unassembled WGS sequence"/>
</dbReference>
<feature type="compositionally biased region" description="Polar residues" evidence="1">
    <location>
        <begin position="238"/>
        <end position="248"/>
    </location>
</feature>